<dbReference type="Gene3D" id="1.25.40.10">
    <property type="entry name" value="Tetratricopeptide repeat domain"/>
    <property type="match status" value="1"/>
</dbReference>
<dbReference type="RefSeq" id="WP_115492516.1">
    <property type="nucleotide sequence ID" value="NZ_JACHWW010000001.1"/>
</dbReference>
<sequence length="231" mass="24598">MIGVWIAVGILALVVFGAGFLVAGEGRKVWALLASALVFALTGYAWQGSPDVAGSPTQASRDVSPTSDNMIEARRRFYNVEGILPSRYVVTADGFSRRGQHADAAGLLRNGVHENPQDGEAWLALGMALVEHTRGRITPPVAYAFQRAREESPGNPAPAYFQGLIAMRGGALGEARDFWRQAVEDSSPDAKGRDYVAAQLERLEGVVEVLGERAGQPGAMQRTPAAPQPGS</sequence>
<dbReference type="Pfam" id="PF13432">
    <property type="entry name" value="TPR_16"/>
    <property type="match status" value="2"/>
</dbReference>
<dbReference type="EMBL" id="QRBB01000001">
    <property type="protein sequence ID" value="RDS78291.1"/>
    <property type="molecule type" value="Genomic_DNA"/>
</dbReference>
<protein>
    <submittedName>
        <fullName evidence="3">Cytochrome C biogenesis protein</fullName>
    </submittedName>
</protein>
<evidence type="ECO:0000313" key="4">
    <source>
        <dbReference type="Proteomes" id="UP000254101"/>
    </source>
</evidence>
<dbReference type="SUPFAM" id="SSF48452">
    <property type="entry name" value="TPR-like"/>
    <property type="match status" value="1"/>
</dbReference>
<dbReference type="AlphaFoldDB" id="A0A395LN84"/>
<proteinExistence type="predicted"/>
<keyword evidence="4" id="KW-1185">Reference proteome</keyword>
<evidence type="ECO:0000313" key="3">
    <source>
        <dbReference type="EMBL" id="RDS78291.1"/>
    </source>
</evidence>
<feature type="transmembrane region" description="Helical" evidence="2">
    <location>
        <begin position="29"/>
        <end position="46"/>
    </location>
</feature>
<feature type="transmembrane region" description="Helical" evidence="2">
    <location>
        <begin position="6"/>
        <end position="22"/>
    </location>
</feature>
<feature type="region of interest" description="Disordered" evidence="1">
    <location>
        <begin position="212"/>
        <end position="231"/>
    </location>
</feature>
<name>A0A395LN84_9SPHN</name>
<keyword evidence="2" id="KW-0472">Membrane</keyword>
<dbReference type="OrthoDB" id="7390129at2"/>
<keyword evidence="2" id="KW-0812">Transmembrane</keyword>
<comment type="caution">
    <text evidence="3">The sequence shown here is derived from an EMBL/GenBank/DDBJ whole genome shotgun (WGS) entry which is preliminary data.</text>
</comment>
<dbReference type="Proteomes" id="UP000254101">
    <property type="component" value="Unassembled WGS sequence"/>
</dbReference>
<reference evidence="3 4" key="1">
    <citation type="submission" date="2018-07" db="EMBL/GenBank/DDBJ databases">
        <title>Erythrobacter nanhaiensis sp. nov., a novel member of the genus Erythrobacter isolated from the South China Sea.</title>
        <authorList>
            <person name="Chen X."/>
            <person name="Liu J."/>
        </authorList>
    </citation>
    <scope>NUCLEOTIDE SEQUENCE [LARGE SCALE GENOMIC DNA]</scope>
    <source>
        <strain evidence="3 4">S-5</strain>
    </source>
</reference>
<evidence type="ECO:0000256" key="1">
    <source>
        <dbReference type="SAM" id="MobiDB-lite"/>
    </source>
</evidence>
<organism evidence="3 4">
    <name type="scientific">Alteriqipengyuania lutimaris</name>
    <dbReference type="NCBI Taxonomy" id="1538146"/>
    <lineage>
        <taxon>Bacteria</taxon>
        <taxon>Pseudomonadati</taxon>
        <taxon>Pseudomonadota</taxon>
        <taxon>Alphaproteobacteria</taxon>
        <taxon>Sphingomonadales</taxon>
        <taxon>Erythrobacteraceae</taxon>
        <taxon>Alteriqipengyuania</taxon>
    </lineage>
</organism>
<evidence type="ECO:0000256" key="2">
    <source>
        <dbReference type="SAM" id="Phobius"/>
    </source>
</evidence>
<gene>
    <name evidence="3" type="ORF">DL238_12205</name>
</gene>
<dbReference type="InterPro" id="IPR011990">
    <property type="entry name" value="TPR-like_helical_dom_sf"/>
</dbReference>
<keyword evidence="2" id="KW-1133">Transmembrane helix</keyword>
<accession>A0A395LN84</accession>